<protein>
    <submittedName>
        <fullName evidence="2">Helix-turn-helix transcriptional regulator</fullName>
    </submittedName>
</protein>
<dbReference type="PROSITE" id="PS50943">
    <property type="entry name" value="HTH_CROC1"/>
    <property type="match status" value="1"/>
</dbReference>
<gene>
    <name evidence="2" type="ORF">H6G05_23820</name>
</gene>
<evidence type="ECO:0000313" key="3">
    <source>
        <dbReference type="Proteomes" id="UP000618445"/>
    </source>
</evidence>
<proteinExistence type="predicted"/>
<dbReference type="EMBL" id="JACJQY010000069">
    <property type="protein sequence ID" value="MBD2319853.1"/>
    <property type="molecule type" value="Genomic_DNA"/>
</dbReference>
<dbReference type="InterPro" id="IPR010982">
    <property type="entry name" value="Lambda_DNA-bd_dom_sf"/>
</dbReference>
<dbReference type="RefSeq" id="WP_190582279.1">
    <property type="nucleotide sequence ID" value="NZ_CAWPQU010000066.1"/>
</dbReference>
<feature type="domain" description="HTH cro/C1-type" evidence="1">
    <location>
        <begin position="52"/>
        <end position="87"/>
    </location>
</feature>
<dbReference type="CDD" id="cd00093">
    <property type="entry name" value="HTH_XRE"/>
    <property type="match status" value="1"/>
</dbReference>
<reference evidence="2 3" key="1">
    <citation type="journal article" date="2020" name="ISME J.">
        <title>Comparative genomics reveals insights into cyanobacterial evolution and habitat adaptation.</title>
        <authorList>
            <person name="Chen M.Y."/>
            <person name="Teng W.K."/>
            <person name="Zhao L."/>
            <person name="Hu C.X."/>
            <person name="Zhou Y.K."/>
            <person name="Han B.P."/>
            <person name="Song L.R."/>
            <person name="Shu W.S."/>
        </authorList>
    </citation>
    <scope>NUCLEOTIDE SEQUENCE [LARGE SCALE GENOMIC DNA]</scope>
    <source>
        <strain evidence="2 3">FACHB-1050</strain>
    </source>
</reference>
<organism evidence="2 3">
    <name type="scientific">Phormidium tenue FACHB-1050</name>
    <dbReference type="NCBI Taxonomy" id="2692857"/>
    <lineage>
        <taxon>Bacteria</taxon>
        <taxon>Bacillati</taxon>
        <taxon>Cyanobacteriota</taxon>
        <taxon>Cyanophyceae</taxon>
        <taxon>Oscillatoriophycideae</taxon>
        <taxon>Oscillatoriales</taxon>
        <taxon>Oscillatoriaceae</taxon>
        <taxon>Phormidium</taxon>
    </lineage>
</organism>
<name>A0ABR8CGK2_9CYAN</name>
<keyword evidence="3" id="KW-1185">Reference proteome</keyword>
<evidence type="ECO:0000313" key="2">
    <source>
        <dbReference type="EMBL" id="MBD2319853.1"/>
    </source>
</evidence>
<comment type="caution">
    <text evidence="2">The sequence shown here is derived from an EMBL/GenBank/DDBJ whole genome shotgun (WGS) entry which is preliminary data.</text>
</comment>
<sequence length="116" mass="13241">MQKQGKNLFITDDGGKALGKFVRDYRMGLSPEMRLEDLADKIIKETGYETCSISTLSKFETGKMKFSTDLCMAIATVLKIKHPLEERYYEGWDFEEAARENVDLITGLPPKKKRGK</sequence>
<evidence type="ECO:0000259" key="1">
    <source>
        <dbReference type="PROSITE" id="PS50943"/>
    </source>
</evidence>
<dbReference type="Proteomes" id="UP000618445">
    <property type="component" value="Unassembled WGS sequence"/>
</dbReference>
<dbReference type="InterPro" id="IPR001387">
    <property type="entry name" value="Cro/C1-type_HTH"/>
</dbReference>
<accession>A0ABR8CGK2</accession>
<dbReference type="Gene3D" id="1.10.260.40">
    <property type="entry name" value="lambda repressor-like DNA-binding domains"/>
    <property type="match status" value="1"/>
</dbReference>